<accession>A0A0A9BLG7</accession>
<feature type="region of interest" description="Disordered" evidence="1">
    <location>
        <begin position="44"/>
        <end position="69"/>
    </location>
</feature>
<organism evidence="2">
    <name type="scientific">Arundo donax</name>
    <name type="common">Giant reed</name>
    <name type="synonym">Donax arundinaceus</name>
    <dbReference type="NCBI Taxonomy" id="35708"/>
    <lineage>
        <taxon>Eukaryota</taxon>
        <taxon>Viridiplantae</taxon>
        <taxon>Streptophyta</taxon>
        <taxon>Embryophyta</taxon>
        <taxon>Tracheophyta</taxon>
        <taxon>Spermatophyta</taxon>
        <taxon>Magnoliopsida</taxon>
        <taxon>Liliopsida</taxon>
        <taxon>Poales</taxon>
        <taxon>Poaceae</taxon>
        <taxon>PACMAD clade</taxon>
        <taxon>Arundinoideae</taxon>
        <taxon>Arundineae</taxon>
        <taxon>Arundo</taxon>
    </lineage>
</organism>
<sequence length="229" mass="25021">MAEHHLAASVTLPETPGLAPVVITGRVTVAVAFARSLELPPATSVLPPTRGGRRRGHRTPSPVLPWSPGRARSETLALPVPPLPTAAVGRGDRRLPPLFLARLHALAPLRGVHDRHGIVDRSRLLQLRRRRRSHRCRRRRRRGGALSVNALEYPIDLSDEAVVGAAVDRGYEARVEVSGRGEVDAAQQRGAVFARVVPVRRRRVLGTSAITASSRHVPAEQLQAQQQQR</sequence>
<proteinExistence type="predicted"/>
<evidence type="ECO:0000256" key="1">
    <source>
        <dbReference type="SAM" id="MobiDB-lite"/>
    </source>
</evidence>
<dbReference type="EMBL" id="GBRH01233071">
    <property type="protein sequence ID" value="JAD64824.1"/>
    <property type="molecule type" value="Transcribed_RNA"/>
</dbReference>
<dbReference type="AlphaFoldDB" id="A0A0A9BLG7"/>
<protein>
    <submittedName>
        <fullName evidence="2">DCL1</fullName>
    </submittedName>
</protein>
<name>A0A0A9BLG7_ARUDO</name>
<reference evidence="2" key="2">
    <citation type="journal article" date="2015" name="Data Brief">
        <title>Shoot transcriptome of the giant reed, Arundo donax.</title>
        <authorList>
            <person name="Barrero R.A."/>
            <person name="Guerrero F.D."/>
            <person name="Moolhuijzen P."/>
            <person name="Goolsby J.A."/>
            <person name="Tidwell J."/>
            <person name="Bellgard S.E."/>
            <person name="Bellgard M.I."/>
        </authorList>
    </citation>
    <scope>NUCLEOTIDE SEQUENCE</scope>
    <source>
        <tissue evidence="2">Shoot tissue taken approximately 20 cm above the soil surface</tissue>
    </source>
</reference>
<evidence type="ECO:0000313" key="2">
    <source>
        <dbReference type="EMBL" id="JAD64824.1"/>
    </source>
</evidence>
<reference evidence="2" key="1">
    <citation type="submission" date="2014-09" db="EMBL/GenBank/DDBJ databases">
        <authorList>
            <person name="Magalhaes I.L.F."/>
            <person name="Oliveira U."/>
            <person name="Santos F.R."/>
            <person name="Vidigal T.H.D.A."/>
            <person name="Brescovit A.D."/>
            <person name="Santos A.J."/>
        </authorList>
    </citation>
    <scope>NUCLEOTIDE SEQUENCE</scope>
    <source>
        <tissue evidence="2">Shoot tissue taken approximately 20 cm above the soil surface</tissue>
    </source>
</reference>